<dbReference type="Proteomes" id="UP000719412">
    <property type="component" value="Unassembled WGS sequence"/>
</dbReference>
<reference evidence="1" key="2">
    <citation type="submission" date="2021-08" db="EMBL/GenBank/DDBJ databases">
        <authorList>
            <person name="Eriksson T."/>
        </authorList>
    </citation>
    <scope>NUCLEOTIDE SEQUENCE</scope>
    <source>
        <strain evidence="1">Stoneville</strain>
        <tissue evidence="1">Whole head</tissue>
    </source>
</reference>
<sequence>MTKKITGTTKKRNVNIQKSYKRKRIAVYKQQMDGNIKNNDIRDQYEFDSDSERYQNRKRRKLDVSSSDEYDTIEIIRNETREKYKTVVFPGENKHLKELEQITLEKSKSSRNKVQSVATSLVKDKENKNNRDNIVLTESRNLNECKESLQENHQEQCEDDLHDGHLGVNECFGFDENISVVTPTSPNVNSTMLQNVLAPWRFSEIYVKRNPHFITLKESCLPCISQDMVLDHSIVDQFKHSFKSETKSPVKKAKMSTPKRATVITDYFKSGFENKENSQASLFDADQLSPIKIRSKSNNKSDSVKRRILGEKDSNIVSSTPNRNLRKSQISGFEDVIDFGFDSSVDESNEGSSPKKKSHDKAFRLSISVNDKKYHRKRRFRKIENAESIVTSDEEGDLSDLESENDKFRLFEDLDTINKNIEVIVIYDISIVRFIYYQ</sequence>
<name>A0A8J6LEW8_TENMO</name>
<dbReference type="AlphaFoldDB" id="A0A8J6LEW8"/>
<keyword evidence="2" id="KW-1185">Reference proteome</keyword>
<proteinExistence type="predicted"/>
<dbReference type="EMBL" id="JABDTM020011986">
    <property type="protein sequence ID" value="KAH0820404.1"/>
    <property type="molecule type" value="Genomic_DNA"/>
</dbReference>
<comment type="caution">
    <text evidence="1">The sequence shown here is derived from an EMBL/GenBank/DDBJ whole genome shotgun (WGS) entry which is preliminary data.</text>
</comment>
<protein>
    <submittedName>
        <fullName evidence="1">Uncharacterized protein</fullName>
    </submittedName>
</protein>
<organism evidence="1 2">
    <name type="scientific">Tenebrio molitor</name>
    <name type="common">Yellow mealworm beetle</name>
    <dbReference type="NCBI Taxonomy" id="7067"/>
    <lineage>
        <taxon>Eukaryota</taxon>
        <taxon>Metazoa</taxon>
        <taxon>Ecdysozoa</taxon>
        <taxon>Arthropoda</taxon>
        <taxon>Hexapoda</taxon>
        <taxon>Insecta</taxon>
        <taxon>Pterygota</taxon>
        <taxon>Neoptera</taxon>
        <taxon>Endopterygota</taxon>
        <taxon>Coleoptera</taxon>
        <taxon>Polyphaga</taxon>
        <taxon>Cucujiformia</taxon>
        <taxon>Tenebrionidae</taxon>
        <taxon>Tenebrio</taxon>
    </lineage>
</organism>
<gene>
    <name evidence="1" type="ORF">GEV33_002387</name>
</gene>
<accession>A0A8J6LEW8</accession>
<reference evidence="1" key="1">
    <citation type="journal article" date="2020" name="J Insects Food Feed">
        <title>The yellow mealworm (Tenebrio molitor) genome: a resource for the emerging insects as food and feed industry.</title>
        <authorList>
            <person name="Eriksson T."/>
            <person name="Andere A."/>
            <person name="Kelstrup H."/>
            <person name="Emery V."/>
            <person name="Picard C."/>
        </authorList>
    </citation>
    <scope>NUCLEOTIDE SEQUENCE</scope>
    <source>
        <strain evidence="1">Stoneville</strain>
        <tissue evidence="1">Whole head</tissue>
    </source>
</reference>
<evidence type="ECO:0000313" key="1">
    <source>
        <dbReference type="EMBL" id="KAH0820404.1"/>
    </source>
</evidence>
<evidence type="ECO:0000313" key="2">
    <source>
        <dbReference type="Proteomes" id="UP000719412"/>
    </source>
</evidence>